<dbReference type="AlphaFoldDB" id="A0A158L3Y8"/>
<evidence type="ECO:0000256" key="1">
    <source>
        <dbReference type="ARBA" id="ARBA00022553"/>
    </source>
</evidence>
<keyword evidence="4" id="KW-1185">Reference proteome</keyword>
<keyword evidence="1" id="KW-0597">Phosphoprotein</keyword>
<sequence>MYASPLVDALLLQLWQVNSVRELGAQEVSGCDTEVCGRAGARFFRESRPASSPCASRRPMCVAVVRTIADAIQKDFEAASIDFRVDIPSTALLIGGHAVCIEQIVWKILSNALKFTPKSGRVIVQARQHDDNVRPEVKDPGCGLAPHALASVFEMFHQVQGAARTRPRYRALACQTVGPVTLVAAPKRFRRRRKRRSLCRFLAPASVMRSAAGDLLPDV</sequence>
<keyword evidence="3" id="KW-0418">Kinase</keyword>
<dbReference type="PANTHER" id="PTHR43547:SF2">
    <property type="entry name" value="HYBRID SIGNAL TRANSDUCTION HISTIDINE KINASE C"/>
    <property type="match status" value="1"/>
</dbReference>
<dbReference type="Gene3D" id="3.30.565.10">
    <property type="entry name" value="Histidine kinase-like ATPase, C-terminal domain"/>
    <property type="match status" value="1"/>
</dbReference>
<dbReference type="InterPro" id="IPR005467">
    <property type="entry name" value="His_kinase_dom"/>
</dbReference>
<comment type="caution">
    <text evidence="3">The sequence shown here is derived from an EMBL/GenBank/DDBJ whole genome shotgun (WGS) entry which is preliminary data.</text>
</comment>
<organism evidence="3 4">
    <name type="scientific">Caballeronia arvi</name>
    <dbReference type="NCBI Taxonomy" id="1777135"/>
    <lineage>
        <taxon>Bacteria</taxon>
        <taxon>Pseudomonadati</taxon>
        <taxon>Pseudomonadota</taxon>
        <taxon>Betaproteobacteria</taxon>
        <taxon>Burkholderiales</taxon>
        <taxon>Burkholderiaceae</taxon>
        <taxon>Caballeronia</taxon>
    </lineage>
</organism>
<dbReference type="Pfam" id="PF02518">
    <property type="entry name" value="HATPase_c"/>
    <property type="match status" value="1"/>
</dbReference>
<protein>
    <submittedName>
        <fullName evidence="3">Sensor kinase/response regulator fusion protein</fullName>
    </submittedName>
</protein>
<dbReference type="PANTHER" id="PTHR43547">
    <property type="entry name" value="TWO-COMPONENT HISTIDINE KINASE"/>
    <property type="match status" value="1"/>
</dbReference>
<dbReference type="SMART" id="SM00387">
    <property type="entry name" value="HATPase_c"/>
    <property type="match status" value="1"/>
</dbReference>
<dbReference type="Proteomes" id="UP000055019">
    <property type="component" value="Unassembled WGS sequence"/>
</dbReference>
<accession>A0A158L3Y8</accession>
<feature type="domain" description="Histidine kinase" evidence="2">
    <location>
        <begin position="64"/>
        <end position="182"/>
    </location>
</feature>
<dbReference type="InterPro" id="IPR036890">
    <property type="entry name" value="HATPase_C_sf"/>
</dbReference>
<gene>
    <name evidence="3" type="ORF">AWB74_08171</name>
</gene>
<dbReference type="InterPro" id="IPR003594">
    <property type="entry name" value="HATPase_dom"/>
</dbReference>
<evidence type="ECO:0000259" key="2">
    <source>
        <dbReference type="PROSITE" id="PS50109"/>
    </source>
</evidence>
<proteinExistence type="predicted"/>
<dbReference type="EMBL" id="FCOM02000095">
    <property type="protein sequence ID" value="SAL87570.1"/>
    <property type="molecule type" value="Genomic_DNA"/>
</dbReference>
<dbReference type="GO" id="GO:0000155">
    <property type="term" value="F:phosphorelay sensor kinase activity"/>
    <property type="evidence" value="ECO:0007669"/>
    <property type="project" value="TreeGrafter"/>
</dbReference>
<keyword evidence="3" id="KW-0808">Transferase</keyword>
<dbReference type="SUPFAM" id="SSF55874">
    <property type="entry name" value="ATPase domain of HSP90 chaperone/DNA topoisomerase II/histidine kinase"/>
    <property type="match status" value="1"/>
</dbReference>
<reference evidence="3" key="1">
    <citation type="submission" date="2016-01" db="EMBL/GenBank/DDBJ databases">
        <authorList>
            <person name="Peeters C."/>
        </authorList>
    </citation>
    <scope>NUCLEOTIDE SEQUENCE [LARGE SCALE GENOMIC DNA]</scope>
    <source>
        <strain evidence="3">LMG 29317</strain>
    </source>
</reference>
<evidence type="ECO:0000313" key="3">
    <source>
        <dbReference type="EMBL" id="SAL87570.1"/>
    </source>
</evidence>
<evidence type="ECO:0000313" key="4">
    <source>
        <dbReference type="Proteomes" id="UP000055019"/>
    </source>
</evidence>
<dbReference type="PROSITE" id="PS50109">
    <property type="entry name" value="HIS_KIN"/>
    <property type="match status" value="1"/>
</dbReference>
<name>A0A158L3Y8_9BURK</name>